<dbReference type="AlphaFoldDB" id="A0A318RHT0"/>
<reference evidence="7 8" key="1">
    <citation type="submission" date="2018-06" db="EMBL/GenBank/DDBJ databases">
        <title>Genomic Encyclopedia of Type Strains, Phase IV (KMG-IV): sequencing the most valuable type-strain genomes for metagenomic binning, comparative biology and taxonomic classification.</title>
        <authorList>
            <person name="Goeker M."/>
        </authorList>
    </citation>
    <scope>NUCLEOTIDE SEQUENCE [LARGE SCALE GENOMIC DNA]</scope>
    <source>
        <strain evidence="7 8">DSM 45521</strain>
    </source>
</reference>
<accession>A0A318RHT0</accession>
<gene>
    <name evidence="7" type="ORF">DFR67_11912</name>
</gene>
<sequence>MQRRRSVLVVPGSDRRKIDKALALEVDEVVLDLEDAVVATKKDAARALVVELLAGDATSGPRLAVRMNSIDSPWARDDLAALATTGRALSSVVVPKVESADDLRAADQALGAHPAGLQALIETPAGLTHLDGICGATDRLDAIVIGYADLAAALGRERNLPPHRWSAVQDRILIAARTAGIAAIDGPHLTIADDEYFRAAGRWIREFGFDGKWVIHPAQIAFTLQAFTPTAEAVEEARQILGALADAETKGAGAAALNGQMLDEAIAVSARRVLALAEGN</sequence>
<feature type="domain" description="HpcH/HpaI aldolase/citrate lyase" evidence="6">
    <location>
        <begin position="5"/>
        <end position="217"/>
    </location>
</feature>
<dbReference type="GO" id="GO:0006107">
    <property type="term" value="P:oxaloacetate metabolic process"/>
    <property type="evidence" value="ECO:0007669"/>
    <property type="project" value="TreeGrafter"/>
</dbReference>
<evidence type="ECO:0000256" key="5">
    <source>
        <dbReference type="PIRSR" id="PIRSR015582-2"/>
    </source>
</evidence>
<name>A0A318RHT0_WILLI</name>
<evidence type="ECO:0000256" key="2">
    <source>
        <dbReference type="ARBA" id="ARBA00022723"/>
    </source>
</evidence>
<feature type="binding site" evidence="4">
    <location>
        <position position="66"/>
    </location>
    <ligand>
        <name>substrate</name>
    </ligand>
</feature>
<protein>
    <submittedName>
        <fullName evidence="7">Citrate lyase subunit beta/citryl-CoA lyase</fullName>
    </submittedName>
</protein>
<feature type="binding site" evidence="5">
    <location>
        <position position="122"/>
    </location>
    <ligand>
        <name>Mg(2+)</name>
        <dbReference type="ChEBI" id="CHEBI:18420"/>
    </ligand>
</feature>
<evidence type="ECO:0000313" key="8">
    <source>
        <dbReference type="Proteomes" id="UP000247591"/>
    </source>
</evidence>
<dbReference type="OrthoDB" id="9768429at2"/>
<dbReference type="PANTHER" id="PTHR32308:SF0">
    <property type="entry name" value="HPCH_HPAI ALDOLASE_CITRATE LYASE DOMAIN-CONTAINING PROTEIN"/>
    <property type="match status" value="1"/>
</dbReference>
<dbReference type="RefSeq" id="WP_110472157.1">
    <property type="nucleotide sequence ID" value="NZ_QJSP01000019.1"/>
</dbReference>
<dbReference type="GO" id="GO:0016829">
    <property type="term" value="F:lyase activity"/>
    <property type="evidence" value="ECO:0007669"/>
    <property type="project" value="UniProtKB-KW"/>
</dbReference>
<evidence type="ECO:0000259" key="6">
    <source>
        <dbReference type="Pfam" id="PF03328"/>
    </source>
</evidence>
<dbReference type="InterPro" id="IPR005000">
    <property type="entry name" value="Aldolase/citrate-lyase_domain"/>
</dbReference>
<dbReference type="InterPro" id="IPR011206">
    <property type="entry name" value="Citrate_lyase_beta/mcl1/mcl2"/>
</dbReference>
<dbReference type="PIRSF" id="PIRSF015582">
    <property type="entry name" value="Cit_lyase_B"/>
    <property type="match status" value="1"/>
</dbReference>
<feature type="binding site" evidence="5">
    <location>
        <position position="149"/>
    </location>
    <ligand>
        <name>Mg(2+)</name>
        <dbReference type="ChEBI" id="CHEBI:18420"/>
    </ligand>
</feature>
<organism evidence="7 8">
    <name type="scientific">Williamsia limnetica</name>
    <dbReference type="NCBI Taxonomy" id="882452"/>
    <lineage>
        <taxon>Bacteria</taxon>
        <taxon>Bacillati</taxon>
        <taxon>Actinomycetota</taxon>
        <taxon>Actinomycetes</taxon>
        <taxon>Mycobacteriales</taxon>
        <taxon>Nocardiaceae</taxon>
        <taxon>Williamsia</taxon>
    </lineage>
</organism>
<dbReference type="Proteomes" id="UP000247591">
    <property type="component" value="Unassembled WGS sequence"/>
</dbReference>
<dbReference type="PANTHER" id="PTHR32308">
    <property type="entry name" value="LYASE BETA SUBUNIT, PUTATIVE (AFU_ORTHOLOGUE AFUA_4G13030)-RELATED"/>
    <property type="match status" value="1"/>
</dbReference>
<dbReference type="SUPFAM" id="SSF51621">
    <property type="entry name" value="Phosphoenolpyruvate/pyruvate domain"/>
    <property type="match status" value="1"/>
</dbReference>
<dbReference type="InterPro" id="IPR015813">
    <property type="entry name" value="Pyrv/PenolPyrv_kinase-like_dom"/>
</dbReference>
<evidence type="ECO:0000256" key="3">
    <source>
        <dbReference type="ARBA" id="ARBA00022842"/>
    </source>
</evidence>
<dbReference type="EMBL" id="QJSP01000019">
    <property type="protein sequence ID" value="PYE12907.1"/>
    <property type="molecule type" value="Genomic_DNA"/>
</dbReference>
<comment type="caution">
    <text evidence="7">The sequence shown here is derived from an EMBL/GenBank/DDBJ whole genome shotgun (WGS) entry which is preliminary data.</text>
</comment>
<dbReference type="GO" id="GO:0000287">
    <property type="term" value="F:magnesium ion binding"/>
    <property type="evidence" value="ECO:0007669"/>
    <property type="project" value="TreeGrafter"/>
</dbReference>
<feature type="binding site" evidence="4">
    <location>
        <position position="122"/>
    </location>
    <ligand>
        <name>substrate</name>
    </ligand>
</feature>
<dbReference type="InterPro" id="IPR040442">
    <property type="entry name" value="Pyrv_kinase-like_dom_sf"/>
</dbReference>
<proteinExistence type="predicted"/>
<keyword evidence="3 5" id="KW-0460">Magnesium</keyword>
<evidence type="ECO:0000313" key="7">
    <source>
        <dbReference type="EMBL" id="PYE12907.1"/>
    </source>
</evidence>
<keyword evidence="7" id="KW-0456">Lyase</keyword>
<keyword evidence="8" id="KW-1185">Reference proteome</keyword>
<keyword evidence="2 5" id="KW-0479">Metal-binding</keyword>
<dbReference type="Pfam" id="PF03328">
    <property type="entry name" value="HpcH_HpaI"/>
    <property type="match status" value="1"/>
</dbReference>
<evidence type="ECO:0000256" key="1">
    <source>
        <dbReference type="ARBA" id="ARBA00001946"/>
    </source>
</evidence>
<dbReference type="Gene3D" id="3.20.20.60">
    <property type="entry name" value="Phosphoenolpyruvate-binding domains"/>
    <property type="match status" value="1"/>
</dbReference>
<comment type="cofactor">
    <cofactor evidence="1">
        <name>Mg(2+)</name>
        <dbReference type="ChEBI" id="CHEBI:18420"/>
    </cofactor>
</comment>
<evidence type="ECO:0000256" key="4">
    <source>
        <dbReference type="PIRSR" id="PIRSR015582-1"/>
    </source>
</evidence>